<evidence type="ECO:0000313" key="3">
    <source>
        <dbReference type="Proteomes" id="UP000034539"/>
    </source>
</evidence>
<dbReference type="InterPro" id="IPR004360">
    <property type="entry name" value="Glyas_Fos-R_dOase_dom"/>
</dbReference>
<comment type="caution">
    <text evidence="2">The sequence shown here is derived from an EMBL/GenBank/DDBJ whole genome shotgun (WGS) entry which is preliminary data.</text>
</comment>
<protein>
    <submittedName>
        <fullName evidence="2">Protein containing Glyoxalase/bleomycin resistance protein/dioxygenase-like protein</fullName>
    </submittedName>
</protein>
<keyword evidence="2" id="KW-0223">Dioxygenase</keyword>
<dbReference type="InterPro" id="IPR029068">
    <property type="entry name" value="Glyas_Bleomycin-R_OHBP_Dase"/>
</dbReference>
<evidence type="ECO:0000259" key="1">
    <source>
        <dbReference type="PROSITE" id="PS51819"/>
    </source>
</evidence>
<dbReference type="Pfam" id="PF00903">
    <property type="entry name" value="Glyoxalase"/>
    <property type="match status" value="1"/>
</dbReference>
<dbReference type="GO" id="GO:0051213">
    <property type="term" value="F:dioxygenase activity"/>
    <property type="evidence" value="ECO:0007669"/>
    <property type="project" value="UniProtKB-KW"/>
</dbReference>
<dbReference type="AlphaFoldDB" id="A0A0G0SI77"/>
<dbReference type="InterPro" id="IPR037523">
    <property type="entry name" value="VOC_core"/>
</dbReference>
<evidence type="ECO:0000313" key="2">
    <source>
        <dbReference type="EMBL" id="KKR34380.1"/>
    </source>
</evidence>
<dbReference type="EMBL" id="LBXN01000002">
    <property type="protein sequence ID" value="KKR34380.1"/>
    <property type="molecule type" value="Genomic_DNA"/>
</dbReference>
<dbReference type="PROSITE" id="PS51819">
    <property type="entry name" value="VOC"/>
    <property type="match status" value="1"/>
</dbReference>
<accession>A0A0G0SI77</accession>
<dbReference type="Proteomes" id="UP000034539">
    <property type="component" value="Unassembled WGS sequence"/>
</dbReference>
<proteinExistence type="predicted"/>
<gene>
    <name evidence="2" type="ORF">UT63_C0002G0025</name>
</gene>
<dbReference type="Gene3D" id="3.10.180.10">
    <property type="entry name" value="2,3-Dihydroxybiphenyl 1,2-Dioxygenase, domain 1"/>
    <property type="match status" value="1"/>
</dbReference>
<organism evidence="2 3">
    <name type="scientific">Candidatus Gottesmanbacteria bacterium GW2011_GWC2_39_8</name>
    <dbReference type="NCBI Taxonomy" id="1618450"/>
    <lineage>
        <taxon>Bacteria</taxon>
        <taxon>Candidatus Gottesmaniibacteriota</taxon>
    </lineage>
</organism>
<dbReference type="SUPFAM" id="SSF54593">
    <property type="entry name" value="Glyoxalase/Bleomycin resistance protein/Dihydroxybiphenyl dioxygenase"/>
    <property type="match status" value="1"/>
</dbReference>
<reference evidence="2 3" key="1">
    <citation type="journal article" date="2015" name="Nature">
        <title>rRNA introns, odd ribosomes, and small enigmatic genomes across a large radiation of phyla.</title>
        <authorList>
            <person name="Brown C.T."/>
            <person name="Hug L.A."/>
            <person name="Thomas B.C."/>
            <person name="Sharon I."/>
            <person name="Castelle C.J."/>
            <person name="Singh A."/>
            <person name="Wilkins M.J."/>
            <person name="Williams K.H."/>
            <person name="Banfield J.F."/>
        </authorList>
    </citation>
    <scope>NUCLEOTIDE SEQUENCE [LARGE SCALE GENOMIC DNA]</scope>
</reference>
<name>A0A0G0SI77_9BACT</name>
<keyword evidence="2" id="KW-0560">Oxidoreductase</keyword>
<sequence length="127" mass="14639">MNSHIQKFDGVCLWSENPWKLAKFYEDILGIKVHRELTHPNDKGIEFMINDAYFFIGFHDKIKGNNKDPYRIMVGFHVDSVTKTYEDLKNKGVVFEQPASKSPDGTFMVATAYDPEGNIIQFFGDLE</sequence>
<feature type="domain" description="VOC" evidence="1">
    <location>
        <begin position="7"/>
        <end position="125"/>
    </location>
</feature>